<dbReference type="CDD" id="cd16914">
    <property type="entry name" value="EcfT"/>
    <property type="match status" value="1"/>
</dbReference>
<dbReference type="InterPro" id="IPR012809">
    <property type="entry name" value="ECF_CbiQ"/>
</dbReference>
<name>A0A9D2BEN9_9FIRM</name>
<evidence type="ECO:0000256" key="6">
    <source>
        <dbReference type="SAM" id="Phobius"/>
    </source>
</evidence>
<evidence type="ECO:0000313" key="8">
    <source>
        <dbReference type="Proteomes" id="UP000886805"/>
    </source>
</evidence>
<keyword evidence="5 6" id="KW-0472">Membrane</keyword>
<feature type="transmembrane region" description="Helical" evidence="6">
    <location>
        <begin position="173"/>
        <end position="190"/>
    </location>
</feature>
<proteinExistence type="predicted"/>
<accession>A0A9D2BEN9</accession>
<gene>
    <name evidence="7" type="primary">cbiQ</name>
    <name evidence="7" type="ORF">H9849_09735</name>
</gene>
<dbReference type="GO" id="GO:0043190">
    <property type="term" value="C:ATP-binding cassette (ABC) transporter complex"/>
    <property type="evidence" value="ECO:0007669"/>
    <property type="project" value="InterPro"/>
</dbReference>
<dbReference type="PANTHER" id="PTHR43723">
    <property type="entry name" value="COBALT TRANSPORT PROTEIN CBIQ"/>
    <property type="match status" value="1"/>
</dbReference>
<organism evidence="7 8">
    <name type="scientific">Candidatus Anaerobutyricum stercoripullorum</name>
    <dbReference type="NCBI Taxonomy" id="2838456"/>
    <lineage>
        <taxon>Bacteria</taxon>
        <taxon>Bacillati</taxon>
        <taxon>Bacillota</taxon>
        <taxon>Clostridia</taxon>
        <taxon>Lachnospirales</taxon>
        <taxon>Lachnospiraceae</taxon>
        <taxon>Anaerobutyricum</taxon>
    </lineage>
</organism>
<evidence type="ECO:0000256" key="1">
    <source>
        <dbReference type="ARBA" id="ARBA00004651"/>
    </source>
</evidence>
<dbReference type="Proteomes" id="UP000886805">
    <property type="component" value="Unassembled WGS sequence"/>
</dbReference>
<dbReference type="InterPro" id="IPR003339">
    <property type="entry name" value="ABC/ECF_trnsptr_transmembrane"/>
</dbReference>
<dbReference type="PANTHER" id="PTHR43723:SF1">
    <property type="entry name" value="COBALT TRANSPORT PROTEIN CBIQ"/>
    <property type="match status" value="1"/>
</dbReference>
<evidence type="ECO:0000256" key="4">
    <source>
        <dbReference type="ARBA" id="ARBA00022989"/>
    </source>
</evidence>
<reference evidence="7" key="1">
    <citation type="journal article" date="2021" name="PeerJ">
        <title>Extensive microbial diversity within the chicken gut microbiome revealed by metagenomics and culture.</title>
        <authorList>
            <person name="Gilroy R."/>
            <person name="Ravi A."/>
            <person name="Getino M."/>
            <person name="Pursley I."/>
            <person name="Horton D.L."/>
            <person name="Alikhan N.F."/>
            <person name="Baker D."/>
            <person name="Gharbi K."/>
            <person name="Hall N."/>
            <person name="Watson M."/>
            <person name="Adriaenssens E.M."/>
            <person name="Foster-Nyarko E."/>
            <person name="Jarju S."/>
            <person name="Secka A."/>
            <person name="Antonio M."/>
            <person name="Oren A."/>
            <person name="Chaudhuri R.R."/>
            <person name="La Ragione R."/>
            <person name="Hildebrand F."/>
            <person name="Pallen M.J."/>
        </authorList>
    </citation>
    <scope>NUCLEOTIDE SEQUENCE</scope>
    <source>
        <strain evidence="7">ChiSxjej3B15-1167</strain>
    </source>
</reference>
<evidence type="ECO:0000256" key="2">
    <source>
        <dbReference type="ARBA" id="ARBA00022475"/>
    </source>
</evidence>
<keyword evidence="3 6" id="KW-0812">Transmembrane</keyword>
<comment type="subcellular location">
    <subcellularLocation>
        <location evidence="1">Cell membrane</location>
        <topology evidence="1">Multi-pass membrane protein</topology>
    </subcellularLocation>
</comment>
<feature type="transmembrane region" description="Helical" evidence="6">
    <location>
        <begin position="47"/>
        <end position="76"/>
    </location>
</feature>
<evidence type="ECO:0000256" key="3">
    <source>
        <dbReference type="ARBA" id="ARBA00022692"/>
    </source>
</evidence>
<feature type="transmembrane region" description="Helical" evidence="6">
    <location>
        <begin position="88"/>
        <end position="112"/>
    </location>
</feature>
<keyword evidence="4 6" id="KW-1133">Transmembrane helix</keyword>
<dbReference type="AlphaFoldDB" id="A0A9D2BEN9"/>
<dbReference type="EMBL" id="DXEQ01000293">
    <property type="protein sequence ID" value="HIX73288.1"/>
    <property type="molecule type" value="Genomic_DNA"/>
</dbReference>
<reference evidence="7" key="2">
    <citation type="submission" date="2021-04" db="EMBL/GenBank/DDBJ databases">
        <authorList>
            <person name="Gilroy R."/>
        </authorList>
    </citation>
    <scope>NUCLEOTIDE SEQUENCE</scope>
    <source>
        <strain evidence="7">ChiSxjej3B15-1167</strain>
    </source>
</reference>
<protein>
    <submittedName>
        <fullName evidence="7">Cobalt ECF transporter T component CbiQ</fullName>
    </submittedName>
</protein>
<evidence type="ECO:0000313" key="7">
    <source>
        <dbReference type="EMBL" id="HIX73288.1"/>
    </source>
</evidence>
<dbReference type="Pfam" id="PF02361">
    <property type="entry name" value="CbiQ"/>
    <property type="match status" value="1"/>
</dbReference>
<sequence>MTVHGLWKGRGRKFHGGFGHKHGGAVFSVDYYAYASHLRQWNASFKAVFAMACLLLCIVLNNVYVSVLVILVMGYLTVVIGGLHFVRYLSMMTVPIVFLILGSIAIAIGFSLEPAGQYHLRVLHLFYVYCSDASLQRALELILKALGAVSALYMLTLTTPLGELICVLQKAHIPRVLIELMHMIYRYIFIMMDTYSRMKNAAESRLGYVDFKTSCYSFGQAAGNLLIVSLKRGGAYYNALESRCYDGELRFLEEERPVKGTQLLLAAAVVAAMLAVWALTGRNG</sequence>
<dbReference type="NCBIfam" id="TIGR02454">
    <property type="entry name" value="ECF_T_CbiQ"/>
    <property type="match status" value="1"/>
</dbReference>
<evidence type="ECO:0000256" key="5">
    <source>
        <dbReference type="ARBA" id="ARBA00023136"/>
    </source>
</evidence>
<dbReference type="GO" id="GO:0006824">
    <property type="term" value="P:cobalt ion transport"/>
    <property type="evidence" value="ECO:0007669"/>
    <property type="project" value="InterPro"/>
</dbReference>
<dbReference type="InterPro" id="IPR052770">
    <property type="entry name" value="Cobalt_transport_CbiQ"/>
</dbReference>
<feature type="transmembrane region" description="Helical" evidence="6">
    <location>
        <begin position="141"/>
        <end position="161"/>
    </location>
</feature>
<comment type="caution">
    <text evidence="7">The sequence shown here is derived from an EMBL/GenBank/DDBJ whole genome shotgun (WGS) entry which is preliminary data.</text>
</comment>
<keyword evidence="2" id="KW-1003">Cell membrane</keyword>
<feature type="transmembrane region" description="Helical" evidence="6">
    <location>
        <begin position="263"/>
        <end position="280"/>
    </location>
</feature>